<sequence>MAKEKLNGIYIPMVTPFHEDESINFAGIKECTDFLADNGVTGIIPSGSTGEMVAMTPDEQIAVNDAAVKAADGRIKVVCSTGAYRTKDVVKMSQAAEAAGADGVMAVTPWYMAPNENELLKHYETIRKAIDIPIMVYHNPYYSTCLMSDEFMAKLYNEGFIDAVKERQADVYRQQDLRYLTDDDFAIFYGYDICPVESVSCWADGWVCGTGNLFPKENTEVFNLAKERKMEEAMTAHFEKIRPYLPLFTKPTADGMPTPWLQIIKEGLKLRGVDAGYCRKPVISELPADVMETLKAVLKEYGYLA</sequence>
<dbReference type="AlphaFoldDB" id="A0A174BJJ0"/>
<dbReference type="GO" id="GO:0008747">
    <property type="term" value="F:N-acetylneuraminate lyase activity"/>
    <property type="evidence" value="ECO:0007669"/>
    <property type="project" value="TreeGrafter"/>
</dbReference>
<dbReference type="OrthoDB" id="9782828at2"/>
<accession>A0A174BJJ0</accession>
<dbReference type="CDD" id="cd00408">
    <property type="entry name" value="DHDPS-like"/>
    <property type="match status" value="1"/>
</dbReference>
<gene>
    <name evidence="5" type="primary">dapA_1</name>
    <name evidence="5" type="ORF">ERS852491_01014</name>
</gene>
<dbReference type="InterPro" id="IPR013785">
    <property type="entry name" value="Aldolase_TIM"/>
</dbReference>
<evidence type="ECO:0000256" key="3">
    <source>
        <dbReference type="PIRSR" id="PIRSR001365-1"/>
    </source>
</evidence>
<organism evidence="5 6">
    <name type="scientific">Faecalicatena contorta</name>
    <dbReference type="NCBI Taxonomy" id="39482"/>
    <lineage>
        <taxon>Bacteria</taxon>
        <taxon>Bacillati</taxon>
        <taxon>Bacillota</taxon>
        <taxon>Clostridia</taxon>
        <taxon>Lachnospirales</taxon>
        <taxon>Lachnospiraceae</taxon>
        <taxon>Faecalicatena</taxon>
    </lineage>
</organism>
<evidence type="ECO:0000313" key="6">
    <source>
        <dbReference type="Proteomes" id="UP000095544"/>
    </source>
</evidence>
<dbReference type="GO" id="GO:0019262">
    <property type="term" value="P:N-acetylneuraminate catabolic process"/>
    <property type="evidence" value="ECO:0007669"/>
    <property type="project" value="TreeGrafter"/>
</dbReference>
<feature type="active site" description="Proton donor/acceptor" evidence="3">
    <location>
        <position position="137"/>
    </location>
</feature>
<protein>
    <submittedName>
        <fullName evidence="5">Dihydrodipicolinate synthase</fullName>
        <ecNumber evidence="5">4.3.3.7</ecNumber>
    </submittedName>
</protein>
<dbReference type="PIRSF" id="PIRSF001365">
    <property type="entry name" value="DHDPS"/>
    <property type="match status" value="1"/>
</dbReference>
<dbReference type="Proteomes" id="UP000095544">
    <property type="component" value="Unassembled WGS sequence"/>
</dbReference>
<evidence type="ECO:0000256" key="4">
    <source>
        <dbReference type="PIRSR" id="PIRSR001365-2"/>
    </source>
</evidence>
<feature type="binding site" evidence="4">
    <location>
        <position position="207"/>
    </location>
    <ligand>
        <name>pyruvate</name>
        <dbReference type="ChEBI" id="CHEBI:15361"/>
    </ligand>
</feature>
<dbReference type="STRING" id="39482.ERS852491_01014"/>
<comment type="similarity">
    <text evidence="2">Belongs to the DapA family.</text>
</comment>
<proteinExistence type="inferred from homology"/>
<dbReference type="PANTHER" id="PTHR42849:SF1">
    <property type="entry name" value="N-ACETYLNEURAMINATE LYASE"/>
    <property type="match status" value="1"/>
</dbReference>
<dbReference type="InterPro" id="IPR002220">
    <property type="entry name" value="DapA-like"/>
</dbReference>
<dbReference type="SMART" id="SM01130">
    <property type="entry name" value="DHDPS"/>
    <property type="match status" value="1"/>
</dbReference>
<dbReference type="GO" id="GO:0005829">
    <property type="term" value="C:cytosol"/>
    <property type="evidence" value="ECO:0007669"/>
    <property type="project" value="TreeGrafter"/>
</dbReference>
<keyword evidence="1 2" id="KW-0456">Lyase</keyword>
<evidence type="ECO:0000256" key="2">
    <source>
        <dbReference type="PIRNR" id="PIRNR001365"/>
    </source>
</evidence>
<dbReference type="RefSeq" id="WP_050639466.1">
    <property type="nucleotide sequence ID" value="NZ_CABKUE010000006.1"/>
</dbReference>
<dbReference type="EMBL" id="CYZU01000007">
    <property type="protein sequence ID" value="CUN99885.1"/>
    <property type="molecule type" value="Genomic_DNA"/>
</dbReference>
<dbReference type="SUPFAM" id="SSF51569">
    <property type="entry name" value="Aldolase"/>
    <property type="match status" value="1"/>
</dbReference>
<dbReference type="Gene3D" id="3.20.20.70">
    <property type="entry name" value="Aldolase class I"/>
    <property type="match status" value="1"/>
</dbReference>
<dbReference type="PANTHER" id="PTHR42849">
    <property type="entry name" value="N-ACETYLNEURAMINATE LYASE"/>
    <property type="match status" value="1"/>
</dbReference>
<feature type="active site" description="Schiff-base intermediate with substrate" evidence="3">
    <location>
        <position position="165"/>
    </location>
</feature>
<dbReference type="Pfam" id="PF00701">
    <property type="entry name" value="DHDPS"/>
    <property type="match status" value="1"/>
</dbReference>
<dbReference type="PRINTS" id="PR00146">
    <property type="entry name" value="DHPICSNTHASE"/>
</dbReference>
<feature type="binding site" evidence="4">
    <location>
        <position position="49"/>
    </location>
    <ligand>
        <name>pyruvate</name>
        <dbReference type="ChEBI" id="CHEBI:15361"/>
    </ligand>
</feature>
<dbReference type="EC" id="4.3.3.7" evidence="5"/>
<dbReference type="GO" id="GO:0008840">
    <property type="term" value="F:4-hydroxy-tetrahydrodipicolinate synthase activity"/>
    <property type="evidence" value="ECO:0007669"/>
    <property type="project" value="UniProtKB-EC"/>
</dbReference>
<evidence type="ECO:0000313" key="5">
    <source>
        <dbReference type="EMBL" id="CUN99885.1"/>
    </source>
</evidence>
<name>A0A174BJJ0_9FIRM</name>
<evidence type="ECO:0000256" key="1">
    <source>
        <dbReference type="ARBA" id="ARBA00023239"/>
    </source>
</evidence>
<reference evidence="5 6" key="1">
    <citation type="submission" date="2015-09" db="EMBL/GenBank/DDBJ databases">
        <authorList>
            <consortium name="Pathogen Informatics"/>
        </authorList>
    </citation>
    <scope>NUCLEOTIDE SEQUENCE [LARGE SCALE GENOMIC DNA]</scope>
    <source>
        <strain evidence="5 6">2789STDY5834876</strain>
    </source>
</reference>